<feature type="transmembrane region" description="Helical" evidence="1">
    <location>
        <begin position="200"/>
        <end position="219"/>
    </location>
</feature>
<evidence type="ECO:0000313" key="2">
    <source>
        <dbReference type="EMBL" id="KRL04721.1"/>
    </source>
</evidence>
<feature type="transmembrane region" description="Helical" evidence="1">
    <location>
        <begin position="416"/>
        <end position="433"/>
    </location>
</feature>
<dbReference type="Proteomes" id="UP000051686">
    <property type="component" value="Unassembled WGS sequence"/>
</dbReference>
<protein>
    <recommendedName>
        <fullName evidence="4">Integral membrane protein</fullName>
    </recommendedName>
</protein>
<organism evidence="2 3">
    <name type="scientific">Liquorilactobacillus oeni DSM 19972</name>
    <dbReference type="NCBI Taxonomy" id="1423777"/>
    <lineage>
        <taxon>Bacteria</taxon>
        <taxon>Bacillati</taxon>
        <taxon>Bacillota</taxon>
        <taxon>Bacilli</taxon>
        <taxon>Lactobacillales</taxon>
        <taxon>Lactobacillaceae</taxon>
        <taxon>Liquorilactobacillus</taxon>
    </lineage>
</organism>
<dbReference type="PANTHER" id="PTHR38454:SF1">
    <property type="entry name" value="INTEGRAL MEMBRANE PROTEIN"/>
    <property type="match status" value="1"/>
</dbReference>
<dbReference type="RefSeq" id="WP_057896670.1">
    <property type="nucleotide sequence ID" value="NZ_AZEH01000039.1"/>
</dbReference>
<keyword evidence="3" id="KW-1185">Reference proteome</keyword>
<dbReference type="OrthoDB" id="9815466at2"/>
<proteinExistence type="predicted"/>
<gene>
    <name evidence="2" type="ORF">FD46_GL001857</name>
</gene>
<dbReference type="EMBL" id="AZEH01000039">
    <property type="protein sequence ID" value="KRL04721.1"/>
    <property type="molecule type" value="Genomic_DNA"/>
</dbReference>
<feature type="transmembrane region" description="Helical" evidence="1">
    <location>
        <begin position="231"/>
        <end position="251"/>
    </location>
</feature>
<reference evidence="2 3" key="1">
    <citation type="journal article" date="2015" name="Genome Announc.">
        <title>Expanding the biotechnology potential of lactobacilli through comparative genomics of 213 strains and associated genera.</title>
        <authorList>
            <person name="Sun Z."/>
            <person name="Harris H.M."/>
            <person name="McCann A."/>
            <person name="Guo C."/>
            <person name="Argimon S."/>
            <person name="Zhang W."/>
            <person name="Yang X."/>
            <person name="Jeffery I.B."/>
            <person name="Cooney J.C."/>
            <person name="Kagawa T.F."/>
            <person name="Liu W."/>
            <person name="Song Y."/>
            <person name="Salvetti E."/>
            <person name="Wrobel A."/>
            <person name="Rasinkangas P."/>
            <person name="Parkhill J."/>
            <person name="Rea M.C."/>
            <person name="O'Sullivan O."/>
            <person name="Ritari J."/>
            <person name="Douillard F.P."/>
            <person name="Paul Ross R."/>
            <person name="Yang R."/>
            <person name="Briner A.E."/>
            <person name="Felis G.E."/>
            <person name="de Vos W.M."/>
            <person name="Barrangou R."/>
            <person name="Klaenhammer T.R."/>
            <person name="Caufield P.W."/>
            <person name="Cui Y."/>
            <person name="Zhang H."/>
            <person name="O'Toole P.W."/>
        </authorList>
    </citation>
    <scope>NUCLEOTIDE SEQUENCE [LARGE SCALE GENOMIC DNA]</scope>
    <source>
        <strain evidence="2 3">DSM 19972</strain>
    </source>
</reference>
<dbReference type="InterPro" id="IPR018580">
    <property type="entry name" value="Uncharacterised_YfhO"/>
</dbReference>
<feature type="transmembrane region" description="Helical" evidence="1">
    <location>
        <begin position="12"/>
        <end position="31"/>
    </location>
</feature>
<dbReference type="PATRIC" id="fig|1423777.3.peg.1912"/>
<feature type="transmembrane region" description="Helical" evidence="1">
    <location>
        <begin position="161"/>
        <end position="180"/>
    </location>
</feature>
<name>A0A0R1M9V7_9LACO</name>
<keyword evidence="1" id="KW-0812">Transmembrane</keyword>
<keyword evidence="1" id="KW-1133">Transmembrane helix</keyword>
<dbReference type="AlphaFoldDB" id="A0A0R1M9V7"/>
<dbReference type="Pfam" id="PF09586">
    <property type="entry name" value="YfhO"/>
    <property type="match status" value="1"/>
</dbReference>
<feature type="transmembrane region" description="Helical" evidence="1">
    <location>
        <begin position="109"/>
        <end position="129"/>
    </location>
</feature>
<feature type="transmembrane region" description="Helical" evidence="1">
    <location>
        <begin position="328"/>
        <end position="351"/>
    </location>
</feature>
<dbReference type="STRING" id="1423777.FD46_GL001857"/>
<evidence type="ECO:0000256" key="1">
    <source>
        <dbReference type="SAM" id="Phobius"/>
    </source>
</evidence>
<sequence length="877" mass="100838">MRTKSITFWKTNYPLILSFFIPAIIMQTYFITRGMYPFGKSSLLTVDLGQQYIDFFSFFRRTLLHDPSNFFYSFSKEIGGNMIGEWSYYLMSPFNLLLLFFSQTALPAGIMLITTLKYGFAGLSFYLFLLKKNPALKVTPLLFSTSYALMGWFIANQLNLLWLDAAIFLPLVIISLDALLQKHSNWKYPALLALLLIDNYYMGYMVCIFLVAYFFWYLAANWEGFVESLHLLARFVLASLLAVGLAAVILLPTLSSLMEGKGQYTASFVHFRFEYTPLKMISKFVVGSFNFQQMPSGYPNLFIGSLALIGFITYFLNSQIKLCERITALFISIFLFLSLCFEPLDLFWHGFQFPVWYPYRFSFVISFWMLMLAARSLKEQLHLEPWKIWFCFAFFTSFLAYLLFNIKKFSFLTNETLLLTAAFATLILATLAINPSSRYARIRFYWLLLLVVGEVSLNSCLSLNNLSYLSAKEYSQPTQALSKDSNYLKQTDSSPYRTGQVYSRTKNDGIANMLNTGSYFSSALEKSIPDFYGMLGNPDGDNYVTYSNGTLISDSLLNMKYFSAPKDAAELKNGQPLQKLTEKPDLQEYRLVKNQPLTHIYQNSAALGYAYLADKNLKKFTGFYDNPLEYQTQWLNNAVGSPRYSYFKAQNFNEVVFQNIKQQTKLTDTIFRRKDLSKDAQIIFKFTPPTNDSYYLTLGPSLDNDNVSLFLNNQPLNQYGTFRHTVVVDLANHAKGQEIILTAKLKKSSLWLNNFVLYQADNAAIFSQLQTLKKRKVTLSQKSQRNLQGHYEAKNNQQILATTIPYSKGWHVQIDGKNVSTFKIQNTFLAIKAIKGRHKIRLTFFPPLLITGIFITGISLLVLFTLILTVFPKRRKY</sequence>
<feature type="transmembrane region" description="Helical" evidence="1">
    <location>
        <begin position="386"/>
        <end position="404"/>
    </location>
</feature>
<evidence type="ECO:0008006" key="4">
    <source>
        <dbReference type="Google" id="ProtNLM"/>
    </source>
</evidence>
<keyword evidence="1" id="KW-0472">Membrane</keyword>
<comment type="caution">
    <text evidence="2">The sequence shown here is derived from an EMBL/GenBank/DDBJ whole genome shotgun (WGS) entry which is preliminary data.</text>
</comment>
<accession>A0A0R1M9V7</accession>
<evidence type="ECO:0000313" key="3">
    <source>
        <dbReference type="Proteomes" id="UP000051686"/>
    </source>
</evidence>
<feature type="transmembrane region" description="Helical" evidence="1">
    <location>
        <begin position="298"/>
        <end position="316"/>
    </location>
</feature>
<feature type="transmembrane region" description="Helical" evidence="1">
    <location>
        <begin position="844"/>
        <end position="871"/>
    </location>
</feature>
<dbReference type="PANTHER" id="PTHR38454">
    <property type="entry name" value="INTEGRAL MEMBRANE PROTEIN-RELATED"/>
    <property type="match status" value="1"/>
</dbReference>